<evidence type="ECO:0000256" key="1">
    <source>
        <dbReference type="SAM" id="Phobius"/>
    </source>
</evidence>
<dbReference type="AlphaFoldDB" id="A0A316CPC8"/>
<evidence type="ECO:0000313" key="3">
    <source>
        <dbReference type="Proteomes" id="UP000245396"/>
    </source>
</evidence>
<sequence>MTMARATKPGSFMPEAQRQEMMNEPFAMTLPAELAGAVNLMAHPVAGAAAFSALGFGMASQAFGLWMGAMAGAADASRRALEVLAADGVEGVSQPRATADRTKKTKH</sequence>
<comment type="caution">
    <text evidence="2">The sequence shown here is derived from an EMBL/GenBank/DDBJ whole genome shotgun (WGS) entry which is preliminary data.</text>
</comment>
<gene>
    <name evidence="2" type="ORF">C7441_107207</name>
</gene>
<feature type="transmembrane region" description="Helical" evidence="1">
    <location>
        <begin position="48"/>
        <end position="69"/>
    </location>
</feature>
<accession>A0A316CPC8</accession>
<keyword evidence="1" id="KW-1133">Transmembrane helix</keyword>
<dbReference type="STRING" id="1192868.GCA_000304395_04473"/>
<name>A0A316CPC8_PSESE</name>
<organism evidence="2 3">
    <name type="scientific">Pseudaminobacter salicylatoxidans</name>
    <dbReference type="NCBI Taxonomy" id="93369"/>
    <lineage>
        <taxon>Bacteria</taxon>
        <taxon>Pseudomonadati</taxon>
        <taxon>Pseudomonadota</taxon>
        <taxon>Alphaproteobacteria</taxon>
        <taxon>Hyphomicrobiales</taxon>
        <taxon>Phyllobacteriaceae</taxon>
        <taxon>Pseudaminobacter</taxon>
    </lineage>
</organism>
<protein>
    <submittedName>
        <fullName evidence="2">Uncharacterized protein</fullName>
    </submittedName>
</protein>
<evidence type="ECO:0000313" key="2">
    <source>
        <dbReference type="EMBL" id="PWJ84044.1"/>
    </source>
</evidence>
<keyword evidence="3" id="KW-1185">Reference proteome</keyword>
<dbReference type="Proteomes" id="UP000245396">
    <property type="component" value="Unassembled WGS sequence"/>
</dbReference>
<keyword evidence="1" id="KW-0812">Transmembrane</keyword>
<dbReference type="EMBL" id="QGGG01000007">
    <property type="protein sequence ID" value="PWJ84044.1"/>
    <property type="molecule type" value="Genomic_DNA"/>
</dbReference>
<proteinExistence type="predicted"/>
<keyword evidence="1" id="KW-0472">Membrane</keyword>
<reference evidence="2 3" key="1">
    <citation type="submission" date="2018-05" db="EMBL/GenBank/DDBJ databases">
        <title>Genomic Encyclopedia of Type Strains, Phase IV (KMG-IV): sequencing the most valuable type-strain genomes for metagenomic binning, comparative biology and taxonomic classification.</title>
        <authorList>
            <person name="Goeker M."/>
        </authorList>
    </citation>
    <scope>NUCLEOTIDE SEQUENCE [LARGE SCALE GENOMIC DNA]</scope>
    <source>
        <strain evidence="2 3">DSM 6986</strain>
    </source>
</reference>